<sequence>MLHQEKLFPYYRKGVQETQKTETNRKTDYINIVKSSQFQFQQYLLSNKKKKSTISIWLTLQAISIFRNLFAPYFYASHSTVSSLRDLSELQ</sequence>
<protein>
    <submittedName>
        <fullName evidence="1">Uncharacterized protein</fullName>
    </submittedName>
</protein>
<name>A0A2P5EU37_TREOI</name>
<evidence type="ECO:0000313" key="1">
    <source>
        <dbReference type="EMBL" id="PON89061.1"/>
    </source>
</evidence>
<evidence type="ECO:0000313" key="2">
    <source>
        <dbReference type="Proteomes" id="UP000237000"/>
    </source>
</evidence>
<dbReference type="InParanoid" id="A0A2P5EU37"/>
<dbReference type="AlphaFoldDB" id="A0A2P5EU37"/>
<comment type="caution">
    <text evidence="1">The sequence shown here is derived from an EMBL/GenBank/DDBJ whole genome shotgun (WGS) entry which is preliminary data.</text>
</comment>
<proteinExistence type="predicted"/>
<reference evidence="2" key="1">
    <citation type="submission" date="2016-06" db="EMBL/GenBank/DDBJ databases">
        <title>Parallel loss of symbiosis genes in relatives of nitrogen-fixing non-legume Parasponia.</title>
        <authorList>
            <person name="Van Velzen R."/>
            <person name="Holmer R."/>
            <person name="Bu F."/>
            <person name="Rutten L."/>
            <person name="Van Zeijl A."/>
            <person name="Liu W."/>
            <person name="Santuari L."/>
            <person name="Cao Q."/>
            <person name="Sharma T."/>
            <person name="Shen D."/>
            <person name="Roswanjaya Y."/>
            <person name="Wardhani T."/>
            <person name="Kalhor M.S."/>
            <person name="Jansen J."/>
            <person name="Van den Hoogen J."/>
            <person name="Gungor B."/>
            <person name="Hartog M."/>
            <person name="Hontelez J."/>
            <person name="Verver J."/>
            <person name="Yang W.-C."/>
            <person name="Schijlen E."/>
            <person name="Repin R."/>
            <person name="Schilthuizen M."/>
            <person name="Schranz E."/>
            <person name="Heidstra R."/>
            <person name="Miyata K."/>
            <person name="Fedorova E."/>
            <person name="Kohlen W."/>
            <person name="Bisseling T."/>
            <person name="Smit S."/>
            <person name="Geurts R."/>
        </authorList>
    </citation>
    <scope>NUCLEOTIDE SEQUENCE [LARGE SCALE GENOMIC DNA]</scope>
    <source>
        <strain evidence="2">cv. RG33-2</strain>
    </source>
</reference>
<keyword evidence="2" id="KW-1185">Reference proteome</keyword>
<organism evidence="1 2">
    <name type="scientific">Trema orientale</name>
    <name type="common">Charcoal tree</name>
    <name type="synonym">Celtis orientalis</name>
    <dbReference type="NCBI Taxonomy" id="63057"/>
    <lineage>
        <taxon>Eukaryota</taxon>
        <taxon>Viridiplantae</taxon>
        <taxon>Streptophyta</taxon>
        <taxon>Embryophyta</taxon>
        <taxon>Tracheophyta</taxon>
        <taxon>Spermatophyta</taxon>
        <taxon>Magnoliopsida</taxon>
        <taxon>eudicotyledons</taxon>
        <taxon>Gunneridae</taxon>
        <taxon>Pentapetalae</taxon>
        <taxon>rosids</taxon>
        <taxon>fabids</taxon>
        <taxon>Rosales</taxon>
        <taxon>Cannabaceae</taxon>
        <taxon>Trema</taxon>
    </lineage>
</organism>
<dbReference type="Proteomes" id="UP000237000">
    <property type="component" value="Unassembled WGS sequence"/>
</dbReference>
<dbReference type="EMBL" id="JXTC01000098">
    <property type="protein sequence ID" value="PON89061.1"/>
    <property type="molecule type" value="Genomic_DNA"/>
</dbReference>
<accession>A0A2P5EU37</accession>
<gene>
    <name evidence="1" type="ORF">TorRG33x02_151360</name>
</gene>